<dbReference type="InterPro" id="IPR003594">
    <property type="entry name" value="HATPase_dom"/>
</dbReference>
<dbReference type="EMBL" id="JAAHFQ010000480">
    <property type="protein sequence ID" value="NER30066.1"/>
    <property type="molecule type" value="Genomic_DNA"/>
</dbReference>
<gene>
    <name evidence="10" type="ORF">F6J89_21205</name>
</gene>
<dbReference type="PROSITE" id="PS50109">
    <property type="entry name" value="HIS_KIN"/>
    <property type="match status" value="1"/>
</dbReference>
<dbReference type="Pfam" id="PF02518">
    <property type="entry name" value="HATPase_c"/>
    <property type="match status" value="1"/>
</dbReference>
<keyword evidence="3" id="KW-0597">Phosphoprotein</keyword>
<evidence type="ECO:0000256" key="2">
    <source>
        <dbReference type="ARBA" id="ARBA00012438"/>
    </source>
</evidence>
<evidence type="ECO:0000256" key="5">
    <source>
        <dbReference type="ARBA" id="ARBA00022741"/>
    </source>
</evidence>
<keyword evidence="7" id="KW-0067">ATP-binding</keyword>
<comment type="caution">
    <text evidence="10">The sequence shown here is derived from an EMBL/GenBank/DDBJ whole genome shotgun (WGS) entry which is preliminary data.</text>
</comment>
<keyword evidence="6 10" id="KW-0418">Kinase</keyword>
<dbReference type="EC" id="2.7.13.3" evidence="2"/>
<dbReference type="GO" id="GO:0004673">
    <property type="term" value="F:protein histidine kinase activity"/>
    <property type="evidence" value="ECO:0007669"/>
    <property type="project" value="UniProtKB-EC"/>
</dbReference>
<dbReference type="PANTHER" id="PTHR42878:SF7">
    <property type="entry name" value="SENSOR HISTIDINE KINASE GLRK"/>
    <property type="match status" value="1"/>
</dbReference>
<dbReference type="InterPro" id="IPR004358">
    <property type="entry name" value="Sig_transdc_His_kin-like_C"/>
</dbReference>
<dbReference type="InterPro" id="IPR005467">
    <property type="entry name" value="His_kinase_dom"/>
</dbReference>
<protein>
    <recommendedName>
        <fullName evidence="2">histidine kinase</fullName>
        <ecNumber evidence="2">2.7.13.3</ecNumber>
    </recommendedName>
</protein>
<dbReference type="SUPFAM" id="SSF55874">
    <property type="entry name" value="ATPase domain of HSP90 chaperone/DNA topoisomerase II/histidine kinase"/>
    <property type="match status" value="1"/>
</dbReference>
<dbReference type="CDD" id="cd00075">
    <property type="entry name" value="HATPase"/>
    <property type="match status" value="1"/>
</dbReference>
<dbReference type="PRINTS" id="PR00344">
    <property type="entry name" value="BCTRLSENSOR"/>
</dbReference>
<comment type="catalytic activity">
    <reaction evidence="1">
        <text>ATP + protein L-histidine = ADP + protein N-phospho-L-histidine.</text>
        <dbReference type="EC" id="2.7.13.3"/>
    </reaction>
</comment>
<dbReference type="SMART" id="SM00387">
    <property type="entry name" value="HATPase_c"/>
    <property type="match status" value="1"/>
</dbReference>
<reference evidence="10" key="1">
    <citation type="submission" date="2019-11" db="EMBL/GenBank/DDBJ databases">
        <title>Genomic insights into an expanded diversity of filamentous marine cyanobacteria reveals the extraordinary biosynthetic potential of Moorea and Okeania.</title>
        <authorList>
            <person name="Ferreira Leao T."/>
            <person name="Wang M."/>
            <person name="Moss N."/>
            <person name="Da Silva R."/>
            <person name="Sanders J."/>
            <person name="Nurk S."/>
            <person name="Gurevich A."/>
            <person name="Humphrey G."/>
            <person name="Reher R."/>
            <person name="Zhu Q."/>
            <person name="Belda-Ferre P."/>
            <person name="Glukhov E."/>
            <person name="Rex R."/>
            <person name="Dorrestein P.C."/>
            <person name="Knight R."/>
            <person name="Pevzner P."/>
            <person name="Gerwick W.H."/>
            <person name="Gerwick L."/>
        </authorList>
    </citation>
    <scope>NUCLEOTIDE SEQUENCE</scope>
    <source>
        <strain evidence="10">SIO1C4</strain>
    </source>
</reference>
<dbReference type="GO" id="GO:0007234">
    <property type="term" value="P:osmosensory signaling via phosphorelay pathway"/>
    <property type="evidence" value="ECO:0007669"/>
    <property type="project" value="TreeGrafter"/>
</dbReference>
<dbReference type="PANTHER" id="PTHR42878">
    <property type="entry name" value="TWO-COMPONENT HISTIDINE KINASE"/>
    <property type="match status" value="1"/>
</dbReference>
<feature type="domain" description="Histidine kinase" evidence="9">
    <location>
        <begin position="1"/>
        <end position="191"/>
    </location>
</feature>
<dbReference type="GO" id="GO:0000156">
    <property type="term" value="F:phosphorelay response regulator activity"/>
    <property type="evidence" value="ECO:0007669"/>
    <property type="project" value="TreeGrafter"/>
</dbReference>
<evidence type="ECO:0000256" key="6">
    <source>
        <dbReference type="ARBA" id="ARBA00022777"/>
    </source>
</evidence>
<feature type="non-terminal residue" evidence="10">
    <location>
        <position position="1"/>
    </location>
</feature>
<evidence type="ECO:0000256" key="1">
    <source>
        <dbReference type="ARBA" id="ARBA00000085"/>
    </source>
</evidence>
<evidence type="ECO:0000256" key="7">
    <source>
        <dbReference type="ARBA" id="ARBA00022840"/>
    </source>
</evidence>
<evidence type="ECO:0000313" key="10">
    <source>
        <dbReference type="EMBL" id="NER30066.1"/>
    </source>
</evidence>
<evidence type="ECO:0000256" key="3">
    <source>
        <dbReference type="ARBA" id="ARBA00022553"/>
    </source>
</evidence>
<evidence type="ECO:0000256" key="4">
    <source>
        <dbReference type="ARBA" id="ARBA00022679"/>
    </source>
</evidence>
<dbReference type="FunFam" id="3.30.565.10:FF:000006">
    <property type="entry name" value="Sensor histidine kinase WalK"/>
    <property type="match status" value="1"/>
</dbReference>
<dbReference type="Gene3D" id="3.30.565.10">
    <property type="entry name" value="Histidine kinase-like ATPase, C-terminal domain"/>
    <property type="match status" value="1"/>
</dbReference>
<keyword evidence="8" id="KW-0902">Two-component regulatory system</keyword>
<evidence type="ECO:0000256" key="8">
    <source>
        <dbReference type="ARBA" id="ARBA00023012"/>
    </source>
</evidence>
<dbReference type="GO" id="GO:0005524">
    <property type="term" value="F:ATP binding"/>
    <property type="evidence" value="ECO:0007669"/>
    <property type="project" value="UniProtKB-KW"/>
</dbReference>
<dbReference type="InterPro" id="IPR050351">
    <property type="entry name" value="BphY/WalK/GraS-like"/>
</dbReference>
<proteinExistence type="predicted"/>
<keyword evidence="5" id="KW-0547">Nucleotide-binding</keyword>
<name>A0A6B3N8X4_9CYAN</name>
<keyword evidence="4" id="KW-0808">Transferase</keyword>
<dbReference type="GO" id="GO:0030295">
    <property type="term" value="F:protein kinase activator activity"/>
    <property type="evidence" value="ECO:0007669"/>
    <property type="project" value="TreeGrafter"/>
</dbReference>
<dbReference type="InterPro" id="IPR036890">
    <property type="entry name" value="HATPase_C_sf"/>
</dbReference>
<sequence length="191" mass="21962">PPIKARLLKHIRTQFQRMDRMITDILQAARGSSTEFSIRPHKLDLGELCREILSQMSEQFQLKSQEVETDIPQDLPSVYADRELVRQVLVNLLDNAIKYTPTGGKIEVALLHRTAQKIQISVFDNGPGIPEENRERIFEDRFRLKRDEAKEGYGLGLSLCQRIVRAHYGRIWVDTTGKGGGCFHFTLPVYR</sequence>
<organism evidence="10">
    <name type="scientific">Symploca sp. SIO1C4</name>
    <dbReference type="NCBI Taxonomy" id="2607765"/>
    <lineage>
        <taxon>Bacteria</taxon>
        <taxon>Bacillati</taxon>
        <taxon>Cyanobacteriota</taxon>
        <taxon>Cyanophyceae</taxon>
        <taxon>Coleofasciculales</taxon>
        <taxon>Coleofasciculaceae</taxon>
        <taxon>Symploca</taxon>
    </lineage>
</organism>
<dbReference type="AlphaFoldDB" id="A0A6B3N8X4"/>
<accession>A0A6B3N8X4</accession>
<evidence type="ECO:0000259" key="9">
    <source>
        <dbReference type="PROSITE" id="PS50109"/>
    </source>
</evidence>